<dbReference type="AlphaFoldDB" id="A0A7J0DLW9"/>
<dbReference type="GO" id="GO:0140662">
    <property type="term" value="F:ATP-dependent protein folding chaperone"/>
    <property type="evidence" value="ECO:0007669"/>
    <property type="project" value="InterPro"/>
</dbReference>
<dbReference type="Pfam" id="PF00012">
    <property type="entry name" value="HSP70"/>
    <property type="match status" value="1"/>
</dbReference>
<comment type="caution">
    <text evidence="4">The sequence shown here is derived from an EMBL/GenBank/DDBJ whole genome shotgun (WGS) entry which is preliminary data.</text>
</comment>
<keyword evidence="5" id="KW-1185">Reference proteome</keyword>
<dbReference type="Gene3D" id="1.20.1270.10">
    <property type="match status" value="1"/>
</dbReference>
<dbReference type="Proteomes" id="UP000585474">
    <property type="component" value="Unassembled WGS sequence"/>
</dbReference>
<evidence type="ECO:0000256" key="3">
    <source>
        <dbReference type="SAM" id="MobiDB-lite"/>
    </source>
</evidence>
<evidence type="ECO:0000256" key="2">
    <source>
        <dbReference type="ARBA" id="ARBA00022840"/>
    </source>
</evidence>
<keyword evidence="1" id="KW-0547">Nucleotide-binding</keyword>
<sequence>MVQEAEKYKAEDGDHKKKVEVKNALENYAYNMTNTIEDEDEKIRAKLPPANKKKIEDARSGHSGTCGNMGGAMDEDGPYTGGGSSAGPKIKEVD</sequence>
<evidence type="ECO:0000313" key="4">
    <source>
        <dbReference type="EMBL" id="GFS37896.1"/>
    </source>
</evidence>
<evidence type="ECO:0000313" key="5">
    <source>
        <dbReference type="Proteomes" id="UP000585474"/>
    </source>
</evidence>
<protein>
    <submittedName>
        <fullName evidence="4">Heat shock protein 70</fullName>
    </submittedName>
</protein>
<organism evidence="4 5">
    <name type="scientific">Actinidia rufa</name>
    <dbReference type="NCBI Taxonomy" id="165716"/>
    <lineage>
        <taxon>Eukaryota</taxon>
        <taxon>Viridiplantae</taxon>
        <taxon>Streptophyta</taxon>
        <taxon>Embryophyta</taxon>
        <taxon>Tracheophyta</taxon>
        <taxon>Spermatophyta</taxon>
        <taxon>Magnoliopsida</taxon>
        <taxon>eudicotyledons</taxon>
        <taxon>Gunneridae</taxon>
        <taxon>Pentapetalae</taxon>
        <taxon>asterids</taxon>
        <taxon>Ericales</taxon>
        <taxon>Actinidiaceae</taxon>
        <taxon>Actinidia</taxon>
    </lineage>
</organism>
<dbReference type="OrthoDB" id="3789372at2759"/>
<dbReference type="EMBL" id="BJWL01000293">
    <property type="protein sequence ID" value="GFS37896.1"/>
    <property type="molecule type" value="Genomic_DNA"/>
</dbReference>
<reference evidence="5" key="1">
    <citation type="submission" date="2019-07" db="EMBL/GenBank/DDBJ databases">
        <title>De Novo Assembly of kiwifruit Actinidia rufa.</title>
        <authorList>
            <person name="Sugita-Konishi S."/>
            <person name="Sato K."/>
            <person name="Mori E."/>
            <person name="Abe Y."/>
            <person name="Kisaki G."/>
            <person name="Hamano K."/>
            <person name="Suezawa K."/>
            <person name="Otani M."/>
            <person name="Fukuda T."/>
            <person name="Manabe T."/>
            <person name="Gomi K."/>
            <person name="Tabuchi M."/>
            <person name="Akimitsu K."/>
            <person name="Kataoka I."/>
        </authorList>
    </citation>
    <scope>NUCLEOTIDE SEQUENCE [LARGE SCALE GENOMIC DNA]</scope>
    <source>
        <strain evidence="5">cv. Fuchu</strain>
    </source>
</reference>
<dbReference type="SUPFAM" id="SSF100934">
    <property type="entry name" value="Heat shock protein 70kD (HSP70), C-terminal subdomain"/>
    <property type="match status" value="1"/>
</dbReference>
<dbReference type="InterPro" id="IPR029048">
    <property type="entry name" value="HSP70_C_sf"/>
</dbReference>
<dbReference type="GO" id="GO:0005524">
    <property type="term" value="F:ATP binding"/>
    <property type="evidence" value="ECO:0007669"/>
    <property type="project" value="UniProtKB-KW"/>
</dbReference>
<feature type="region of interest" description="Disordered" evidence="3">
    <location>
        <begin position="49"/>
        <end position="94"/>
    </location>
</feature>
<evidence type="ECO:0000256" key="1">
    <source>
        <dbReference type="ARBA" id="ARBA00022741"/>
    </source>
</evidence>
<accession>A0A7J0DLW9</accession>
<name>A0A7J0DLW9_9ERIC</name>
<proteinExistence type="predicted"/>
<gene>
    <name evidence="4" type="ORF">Acr_00g0054670</name>
</gene>
<dbReference type="InterPro" id="IPR013126">
    <property type="entry name" value="Hsp_70_fam"/>
</dbReference>
<keyword evidence="4" id="KW-0346">Stress response</keyword>
<keyword evidence="2" id="KW-0067">ATP-binding</keyword>